<reference evidence="1" key="1">
    <citation type="submission" date="2021-01" db="EMBL/GenBank/DDBJ databases">
        <authorList>
            <consortium name="Genoscope - CEA"/>
            <person name="William W."/>
        </authorList>
    </citation>
    <scope>NUCLEOTIDE SEQUENCE</scope>
</reference>
<gene>
    <name evidence="1" type="ORF">DARMORV10_C03P18810.1</name>
</gene>
<evidence type="ECO:0000313" key="1">
    <source>
        <dbReference type="EMBL" id="CAF1699413.1"/>
    </source>
</evidence>
<organism evidence="1">
    <name type="scientific">Brassica napus</name>
    <name type="common">Rape</name>
    <dbReference type="NCBI Taxonomy" id="3708"/>
    <lineage>
        <taxon>Eukaryota</taxon>
        <taxon>Viridiplantae</taxon>
        <taxon>Streptophyta</taxon>
        <taxon>Embryophyta</taxon>
        <taxon>Tracheophyta</taxon>
        <taxon>Spermatophyta</taxon>
        <taxon>Magnoliopsida</taxon>
        <taxon>eudicotyledons</taxon>
        <taxon>Gunneridae</taxon>
        <taxon>Pentapetalae</taxon>
        <taxon>rosids</taxon>
        <taxon>malvids</taxon>
        <taxon>Brassicales</taxon>
        <taxon>Brassicaceae</taxon>
        <taxon>Brassiceae</taxon>
        <taxon>Brassica</taxon>
    </lineage>
</organism>
<accession>A0A816HYW1</accession>
<dbReference type="EMBL" id="HG994367">
    <property type="protein sequence ID" value="CAF1699413.1"/>
    <property type="molecule type" value="Genomic_DNA"/>
</dbReference>
<dbReference type="AlphaFoldDB" id="A0A816HYW1"/>
<proteinExistence type="predicted"/>
<name>A0A816HYW1_BRANA</name>
<sequence>MNFFHQWQNRKYIIFYLTIRFFCKNATVVNHGFGIKSPNFVCVSCYFKIKIIDLFGINRH</sequence>
<dbReference type="Proteomes" id="UP001295469">
    <property type="component" value="Chromosome C03"/>
</dbReference>
<protein>
    <submittedName>
        <fullName evidence="1">(rape) hypothetical protein</fullName>
    </submittedName>
</protein>